<dbReference type="EMBL" id="QJNS01000118">
    <property type="protein sequence ID" value="RYO86331.1"/>
    <property type="molecule type" value="Genomic_DNA"/>
</dbReference>
<gene>
    <name evidence="2" type="ORF">DL762_004812</name>
</gene>
<dbReference type="Proteomes" id="UP000294003">
    <property type="component" value="Unassembled WGS sequence"/>
</dbReference>
<reference evidence="2 3" key="1">
    <citation type="submission" date="2018-06" db="EMBL/GenBank/DDBJ databases">
        <title>Complete Genomes of Monosporascus.</title>
        <authorList>
            <person name="Robinson A.J."/>
            <person name="Natvig D.O."/>
        </authorList>
    </citation>
    <scope>NUCLEOTIDE SEQUENCE [LARGE SCALE GENOMIC DNA]</scope>
    <source>
        <strain evidence="2 3">CBS 609.92</strain>
    </source>
</reference>
<protein>
    <submittedName>
        <fullName evidence="2">Uncharacterized protein</fullName>
    </submittedName>
</protein>
<name>A0ABY0H6P4_9PEZI</name>
<evidence type="ECO:0000256" key="1">
    <source>
        <dbReference type="SAM" id="SignalP"/>
    </source>
</evidence>
<proteinExistence type="predicted"/>
<keyword evidence="3" id="KW-1185">Reference proteome</keyword>
<keyword evidence="1" id="KW-0732">Signal</keyword>
<evidence type="ECO:0000313" key="2">
    <source>
        <dbReference type="EMBL" id="RYO86331.1"/>
    </source>
</evidence>
<sequence>MQLRSILVLTSLAILPGTIAAPSLEAKGLEARQFYDGPCSNEDCGVNRVNCRAISKWCVRFPSITKPEGCTCSNL</sequence>
<feature type="signal peptide" evidence="1">
    <location>
        <begin position="1"/>
        <end position="20"/>
    </location>
</feature>
<organism evidence="2 3">
    <name type="scientific">Monosporascus cannonballus</name>
    <dbReference type="NCBI Taxonomy" id="155416"/>
    <lineage>
        <taxon>Eukaryota</taxon>
        <taxon>Fungi</taxon>
        <taxon>Dikarya</taxon>
        <taxon>Ascomycota</taxon>
        <taxon>Pezizomycotina</taxon>
        <taxon>Sordariomycetes</taxon>
        <taxon>Xylariomycetidae</taxon>
        <taxon>Xylariales</taxon>
        <taxon>Xylariales incertae sedis</taxon>
        <taxon>Monosporascus</taxon>
    </lineage>
</organism>
<accession>A0ABY0H6P4</accession>
<comment type="caution">
    <text evidence="2">The sequence shown here is derived from an EMBL/GenBank/DDBJ whole genome shotgun (WGS) entry which is preliminary data.</text>
</comment>
<evidence type="ECO:0000313" key="3">
    <source>
        <dbReference type="Proteomes" id="UP000294003"/>
    </source>
</evidence>
<feature type="chain" id="PRO_5047546699" evidence="1">
    <location>
        <begin position="21"/>
        <end position="75"/>
    </location>
</feature>